<reference evidence="1 2" key="1">
    <citation type="submission" date="2022-11" db="EMBL/GenBank/DDBJ databases">
        <title>Spartinivicinus poritis sp. nov., isolated from scleractinian coral Porites lutea.</title>
        <authorList>
            <person name="Zhang G."/>
            <person name="Cai L."/>
            <person name="Wei Q."/>
        </authorList>
    </citation>
    <scope>NUCLEOTIDE SEQUENCE [LARGE SCALE GENOMIC DNA]</scope>
    <source>
        <strain evidence="1 2">A2-2</strain>
    </source>
</reference>
<dbReference type="Proteomes" id="UP001528823">
    <property type="component" value="Unassembled WGS sequence"/>
</dbReference>
<evidence type="ECO:0000313" key="1">
    <source>
        <dbReference type="EMBL" id="MDE1465985.1"/>
    </source>
</evidence>
<dbReference type="EMBL" id="JAPMOU010000112">
    <property type="protein sequence ID" value="MDE1465985.1"/>
    <property type="molecule type" value="Genomic_DNA"/>
</dbReference>
<name>A0ABT5UHW6_9GAMM</name>
<proteinExistence type="predicted"/>
<keyword evidence="2" id="KW-1185">Reference proteome</keyword>
<evidence type="ECO:0008006" key="3">
    <source>
        <dbReference type="Google" id="ProtNLM"/>
    </source>
</evidence>
<organism evidence="1 2">
    <name type="scientific">Spartinivicinus poritis</name>
    <dbReference type="NCBI Taxonomy" id="2994640"/>
    <lineage>
        <taxon>Bacteria</taxon>
        <taxon>Pseudomonadati</taxon>
        <taxon>Pseudomonadota</taxon>
        <taxon>Gammaproteobacteria</taxon>
        <taxon>Oceanospirillales</taxon>
        <taxon>Zooshikellaceae</taxon>
        <taxon>Spartinivicinus</taxon>
    </lineage>
</organism>
<comment type="caution">
    <text evidence="1">The sequence shown here is derived from an EMBL/GenBank/DDBJ whole genome shotgun (WGS) entry which is preliminary data.</text>
</comment>
<evidence type="ECO:0000313" key="2">
    <source>
        <dbReference type="Proteomes" id="UP001528823"/>
    </source>
</evidence>
<gene>
    <name evidence="1" type="ORF">ORQ98_28905</name>
</gene>
<accession>A0ABT5UHW6</accession>
<protein>
    <recommendedName>
        <fullName evidence="3">Transposase</fullName>
    </recommendedName>
</protein>
<dbReference type="RefSeq" id="WP_274692284.1">
    <property type="nucleotide sequence ID" value="NZ_JAPMOU010000112.1"/>
</dbReference>
<sequence length="146" mass="16573">MTEEATPSEPPPLTLESVQAKFDAWRQRPGTRRPFPDSFWLDVIALQHHYKLSKILTTLKISRAQLASKEQKLTGKTKLAKKTKTPGKEFIEADFSTIHVDTRPDFAELCWPNVLSIELTRPDGTVLKVNELSSQAVDELITRFIV</sequence>